<dbReference type="InterPro" id="IPR040521">
    <property type="entry name" value="KDZ"/>
</dbReference>
<feature type="compositionally biased region" description="Acidic residues" evidence="1">
    <location>
        <begin position="855"/>
        <end position="881"/>
    </location>
</feature>
<dbReference type="Pfam" id="PF18758">
    <property type="entry name" value="KDZ"/>
    <property type="match status" value="1"/>
</dbReference>
<name>A0AAD7HM37_9AGAR</name>
<dbReference type="Proteomes" id="UP001215598">
    <property type="component" value="Unassembled WGS sequence"/>
</dbReference>
<dbReference type="EMBL" id="JARKIB010000213">
    <property type="protein sequence ID" value="KAJ7723140.1"/>
    <property type="molecule type" value="Genomic_DNA"/>
</dbReference>
<evidence type="ECO:0000256" key="1">
    <source>
        <dbReference type="SAM" id="MobiDB-lite"/>
    </source>
</evidence>
<gene>
    <name evidence="2" type="ORF">B0H16DRAFT_1334286</name>
</gene>
<evidence type="ECO:0000313" key="3">
    <source>
        <dbReference type="Proteomes" id="UP001215598"/>
    </source>
</evidence>
<sequence length="918" mass="105675">MDVNDDDEIRLEDVLDGSARVDISHEGGELREAIRQEIEEEARRTRIKRPDWRTRQDRIKRRTEGFRKQMSAIADMYMIWVGEGEPCPTPTQDAQGDYPIRVVDLLDSYTLNVTLNAGGLGVAAALVKLGLFPCAPYDPTVVITARTLEFFRHAHGRCPRLSIQAFVKSLCDVHGVPYKPYLCQQFTICNDLYLDVLRWTAELVKMTLGRDGRWHQENPCPACTYKLEGEPDLIFSMLWTMDGNESLRRVIRKEQASGEVDEETGEAVPGASKERKDERDAGEGYFLDRSRVDEWAKRKVASMLPTDSIPVIRQGEETPCADRWKNMVNDITSKMWGVFDETGIFPALCRHGFVLLLVDMIRSGELAKYPLALIDELIDTYGKNQGGQYNIACHFEATIRNSKLSDRAKENALKMLVGAFHGHAHNRLCQLSFLATYMEGLGLEDLEGCKHFFSKSNDLAKCVRYASRFHRQQEITQFIKHHDGFETYANLSKFLCNNYEQALDILRTEPALRQWMQKEGIESPDVFKEWLKEEKEWLLKKKEVSTQEVTVEMQYVQKLINWSVSKYENIISREIRQAKAADDNYSPANDVKRRRTLQHAKESVGQALGLVQDLEDRLNIDPNHRWTSASPEWIAAMKHLKEKKFCDALDALELLIVERIFELTKINQSQTGYKMRRHIAKALQTRSEAVKNAINRYNISAASLDPPAPQLTWEEVVDYAFLADFDFLRATDGELLDKPWTRPSYRLAMNSYFKILRAKEEIKRLNVEIRRVVTWICDEDAFLRRVEAQATDKGTAALIRKHRMERGRFDAGHMERFVKLSKKRGFTGYIMAGTAKNRRHQDDMDVDEPVVVSDPEPDLEEDPVEEVVEEDEEDEDEDEGEKELAETVYHLARLAVDGRVEQIVDEEVWLEQGNEESA</sequence>
<feature type="region of interest" description="Disordered" evidence="1">
    <location>
        <begin position="254"/>
        <end position="280"/>
    </location>
</feature>
<comment type="caution">
    <text evidence="2">The sequence shown here is derived from an EMBL/GenBank/DDBJ whole genome shotgun (WGS) entry which is preliminary data.</text>
</comment>
<accession>A0AAD7HM37</accession>
<protein>
    <recommendedName>
        <fullName evidence="4">CxC1-like cysteine cluster associated with KDZ transposases domain-containing protein</fullName>
    </recommendedName>
</protein>
<organism evidence="2 3">
    <name type="scientific">Mycena metata</name>
    <dbReference type="NCBI Taxonomy" id="1033252"/>
    <lineage>
        <taxon>Eukaryota</taxon>
        <taxon>Fungi</taxon>
        <taxon>Dikarya</taxon>
        <taxon>Basidiomycota</taxon>
        <taxon>Agaricomycotina</taxon>
        <taxon>Agaricomycetes</taxon>
        <taxon>Agaricomycetidae</taxon>
        <taxon>Agaricales</taxon>
        <taxon>Marasmiineae</taxon>
        <taxon>Mycenaceae</taxon>
        <taxon>Mycena</taxon>
    </lineage>
</organism>
<feature type="region of interest" description="Disordered" evidence="1">
    <location>
        <begin position="838"/>
        <end position="884"/>
    </location>
</feature>
<reference evidence="2" key="1">
    <citation type="submission" date="2023-03" db="EMBL/GenBank/DDBJ databases">
        <title>Massive genome expansion in bonnet fungi (Mycena s.s.) driven by repeated elements and novel gene families across ecological guilds.</title>
        <authorList>
            <consortium name="Lawrence Berkeley National Laboratory"/>
            <person name="Harder C.B."/>
            <person name="Miyauchi S."/>
            <person name="Viragh M."/>
            <person name="Kuo A."/>
            <person name="Thoen E."/>
            <person name="Andreopoulos B."/>
            <person name="Lu D."/>
            <person name="Skrede I."/>
            <person name="Drula E."/>
            <person name="Henrissat B."/>
            <person name="Morin E."/>
            <person name="Kohler A."/>
            <person name="Barry K."/>
            <person name="LaButti K."/>
            <person name="Morin E."/>
            <person name="Salamov A."/>
            <person name="Lipzen A."/>
            <person name="Mereny Z."/>
            <person name="Hegedus B."/>
            <person name="Baldrian P."/>
            <person name="Stursova M."/>
            <person name="Weitz H."/>
            <person name="Taylor A."/>
            <person name="Grigoriev I.V."/>
            <person name="Nagy L.G."/>
            <person name="Martin F."/>
            <person name="Kauserud H."/>
        </authorList>
    </citation>
    <scope>NUCLEOTIDE SEQUENCE</scope>
    <source>
        <strain evidence="2">CBHHK182m</strain>
    </source>
</reference>
<dbReference type="AlphaFoldDB" id="A0AAD7HM37"/>
<dbReference type="PANTHER" id="PTHR33096">
    <property type="entry name" value="CXC2 DOMAIN-CONTAINING PROTEIN"/>
    <property type="match status" value="1"/>
</dbReference>
<proteinExistence type="predicted"/>
<dbReference type="PANTHER" id="PTHR33096:SF1">
    <property type="entry name" value="CXC1-LIKE CYSTEINE CLUSTER ASSOCIATED WITH KDZ TRANSPOSASES DOMAIN-CONTAINING PROTEIN"/>
    <property type="match status" value="1"/>
</dbReference>
<evidence type="ECO:0000313" key="2">
    <source>
        <dbReference type="EMBL" id="KAJ7723140.1"/>
    </source>
</evidence>
<keyword evidence="3" id="KW-1185">Reference proteome</keyword>
<evidence type="ECO:0008006" key="4">
    <source>
        <dbReference type="Google" id="ProtNLM"/>
    </source>
</evidence>